<evidence type="ECO:0000313" key="3">
    <source>
        <dbReference type="Proteomes" id="UP001417504"/>
    </source>
</evidence>
<protein>
    <submittedName>
        <fullName evidence="2">Uncharacterized protein</fullName>
    </submittedName>
</protein>
<dbReference type="EMBL" id="JBBNAE010000009">
    <property type="protein sequence ID" value="KAK9097601.1"/>
    <property type="molecule type" value="Genomic_DNA"/>
</dbReference>
<organism evidence="2 3">
    <name type="scientific">Stephania japonica</name>
    <dbReference type="NCBI Taxonomy" id="461633"/>
    <lineage>
        <taxon>Eukaryota</taxon>
        <taxon>Viridiplantae</taxon>
        <taxon>Streptophyta</taxon>
        <taxon>Embryophyta</taxon>
        <taxon>Tracheophyta</taxon>
        <taxon>Spermatophyta</taxon>
        <taxon>Magnoliopsida</taxon>
        <taxon>Ranunculales</taxon>
        <taxon>Menispermaceae</taxon>
        <taxon>Menispermoideae</taxon>
        <taxon>Cissampelideae</taxon>
        <taxon>Stephania</taxon>
    </lineage>
</organism>
<keyword evidence="3" id="KW-1185">Reference proteome</keyword>
<gene>
    <name evidence="2" type="ORF">Sjap_023098</name>
</gene>
<evidence type="ECO:0000256" key="1">
    <source>
        <dbReference type="SAM" id="MobiDB-lite"/>
    </source>
</evidence>
<name>A0AAP0EQM3_9MAGN</name>
<dbReference type="AlphaFoldDB" id="A0AAP0EQM3"/>
<reference evidence="2 3" key="1">
    <citation type="submission" date="2024-01" db="EMBL/GenBank/DDBJ databases">
        <title>Genome assemblies of Stephania.</title>
        <authorList>
            <person name="Yang L."/>
        </authorList>
    </citation>
    <scope>NUCLEOTIDE SEQUENCE [LARGE SCALE GENOMIC DNA]</scope>
    <source>
        <strain evidence="2">QJT</strain>
        <tissue evidence="2">Leaf</tissue>
    </source>
</reference>
<evidence type="ECO:0000313" key="2">
    <source>
        <dbReference type="EMBL" id="KAK9097601.1"/>
    </source>
</evidence>
<comment type="caution">
    <text evidence="2">The sequence shown here is derived from an EMBL/GenBank/DDBJ whole genome shotgun (WGS) entry which is preliminary data.</text>
</comment>
<sequence length="155" mass="16264">MEGSLCSPPRPRPPSPSVAFTRRRGSPAAGQRVAASRRPPGGKSGSGGVTENTPLLLLSMAETIMEDPLASTPLPGRRPLIPVDASQQAIHNPSLHRNRLPRLAAARALGISHTSPPSKLAAASSRRCPSLPLDLSVATSLSLSLSFFLVLLRLN</sequence>
<feature type="region of interest" description="Disordered" evidence="1">
    <location>
        <begin position="1"/>
        <end position="53"/>
    </location>
</feature>
<dbReference type="Proteomes" id="UP001417504">
    <property type="component" value="Unassembled WGS sequence"/>
</dbReference>
<accession>A0AAP0EQM3</accession>
<proteinExistence type="predicted"/>